<keyword evidence="4" id="KW-1185">Reference proteome</keyword>
<protein>
    <submittedName>
        <fullName evidence="3">Nucleoside recognition protein</fullName>
    </submittedName>
</protein>
<feature type="transmembrane region" description="Helical" evidence="1">
    <location>
        <begin position="125"/>
        <end position="145"/>
    </location>
</feature>
<dbReference type="Proteomes" id="UP000321275">
    <property type="component" value="Unassembled WGS sequence"/>
</dbReference>
<keyword evidence="1" id="KW-0812">Transmembrane</keyword>
<dbReference type="AlphaFoldDB" id="A0A510X6S7"/>
<reference evidence="3 4" key="1">
    <citation type="submission" date="2019-07" db="EMBL/GenBank/DDBJ databases">
        <title>Whole genome shotgun sequence of Halomonas pacifica NBRC 102220.</title>
        <authorList>
            <person name="Hosoyama A."/>
            <person name="Uohara A."/>
            <person name="Ohji S."/>
            <person name="Ichikawa N."/>
        </authorList>
    </citation>
    <scope>NUCLEOTIDE SEQUENCE [LARGE SCALE GENOMIC DNA]</scope>
    <source>
        <strain evidence="3 4">NBRC 102220</strain>
    </source>
</reference>
<dbReference type="RefSeq" id="WP_232340928.1">
    <property type="nucleotide sequence ID" value="NZ_BJUK01000012.1"/>
</dbReference>
<feature type="transmembrane region" description="Helical" evidence="1">
    <location>
        <begin position="259"/>
        <end position="284"/>
    </location>
</feature>
<evidence type="ECO:0000256" key="1">
    <source>
        <dbReference type="SAM" id="Phobius"/>
    </source>
</evidence>
<evidence type="ECO:0000313" key="3">
    <source>
        <dbReference type="EMBL" id="GEK47139.1"/>
    </source>
</evidence>
<feature type="transmembrane region" description="Helical" evidence="1">
    <location>
        <begin position="21"/>
        <end position="41"/>
    </location>
</feature>
<accession>A0A510X6S7</accession>
<evidence type="ECO:0000259" key="2">
    <source>
        <dbReference type="Pfam" id="PF07670"/>
    </source>
</evidence>
<evidence type="ECO:0000313" key="4">
    <source>
        <dbReference type="Proteomes" id="UP000321275"/>
    </source>
</evidence>
<keyword evidence="1" id="KW-1133">Transmembrane helix</keyword>
<sequence length="335" mass="36782">MAGHFDSRYTRSTVRLLREAWGAYLALLKVMVPALVTVKALEMLGMTEWLGAWLSPLMSPLGLPEPLSMVWAATLLTNIYTGLVIFFEITRDTPLTVAQVTVLGALMAVGHSLPVEGAVARKAGVPWWLTLLLRVGGAWVLGWVLHISHTLGDWLQHANHVVWAPSPRDATLVAWLQDQAMTLAMIFVVILVLMALLNLLRWLGIERLVHRLLYPLLRLLGIGPAAANITVIGMTLGLSFGAGLLLREAHSGRLAPRDIVLTLCFLGLCHSLIEDTLLIMLMGADLSGLLWARLGFALLVIALLARLPWLKRAPLPAWVFVERSLPEAASRPRRG</sequence>
<feature type="transmembrane region" description="Helical" evidence="1">
    <location>
        <begin position="94"/>
        <end position="113"/>
    </location>
</feature>
<comment type="caution">
    <text evidence="3">The sequence shown here is derived from an EMBL/GenBank/DDBJ whole genome shotgun (WGS) entry which is preliminary data.</text>
</comment>
<feature type="transmembrane region" description="Helical" evidence="1">
    <location>
        <begin position="225"/>
        <end position="247"/>
    </location>
</feature>
<gene>
    <name evidence="3" type="ORF">HPA02_14220</name>
</gene>
<feature type="transmembrane region" description="Helical" evidence="1">
    <location>
        <begin position="68"/>
        <end position="87"/>
    </location>
</feature>
<proteinExistence type="predicted"/>
<feature type="transmembrane region" description="Helical" evidence="1">
    <location>
        <begin position="290"/>
        <end position="309"/>
    </location>
</feature>
<dbReference type="InterPro" id="IPR011642">
    <property type="entry name" value="Gate_dom"/>
</dbReference>
<feature type="transmembrane region" description="Helical" evidence="1">
    <location>
        <begin position="183"/>
        <end position="205"/>
    </location>
</feature>
<dbReference type="EMBL" id="BJUK01000012">
    <property type="protein sequence ID" value="GEK47139.1"/>
    <property type="molecule type" value="Genomic_DNA"/>
</dbReference>
<dbReference type="Pfam" id="PF07670">
    <property type="entry name" value="Gate"/>
    <property type="match status" value="1"/>
</dbReference>
<organism evidence="3 4">
    <name type="scientific">Bisbaumannia pacifica</name>
    <dbReference type="NCBI Taxonomy" id="77098"/>
    <lineage>
        <taxon>Bacteria</taxon>
        <taxon>Pseudomonadati</taxon>
        <taxon>Pseudomonadota</taxon>
        <taxon>Gammaproteobacteria</taxon>
        <taxon>Oceanospirillales</taxon>
        <taxon>Halomonadaceae</taxon>
        <taxon>Bisbaumannia</taxon>
    </lineage>
</organism>
<keyword evidence="1" id="KW-0472">Membrane</keyword>
<name>A0A510X6S7_9GAMM</name>
<feature type="domain" description="Nucleoside transporter/FeoB GTPase Gate" evidence="2">
    <location>
        <begin position="26"/>
        <end position="115"/>
    </location>
</feature>